<dbReference type="SUPFAM" id="SSF52151">
    <property type="entry name" value="FabD/lysophospholipase-like"/>
    <property type="match status" value="1"/>
</dbReference>
<dbReference type="PROSITE" id="PS52004">
    <property type="entry name" value="KS3_2"/>
    <property type="match status" value="1"/>
</dbReference>
<dbReference type="Gene3D" id="3.40.47.10">
    <property type="match status" value="1"/>
</dbReference>
<dbReference type="InterPro" id="IPR016035">
    <property type="entry name" value="Acyl_Trfase/lysoPLipase"/>
</dbReference>
<dbReference type="InterPro" id="IPR016039">
    <property type="entry name" value="Thiolase-like"/>
</dbReference>
<evidence type="ECO:0000256" key="4">
    <source>
        <dbReference type="ARBA" id="ARBA00023315"/>
    </source>
</evidence>
<dbReference type="PROSITE" id="PS00606">
    <property type="entry name" value="KS3_1"/>
    <property type="match status" value="1"/>
</dbReference>
<dbReference type="Gene3D" id="3.30.70.250">
    <property type="entry name" value="Malonyl-CoA ACP transacylase, ACP-binding"/>
    <property type="match status" value="1"/>
</dbReference>
<dbReference type="Gene3D" id="3.40.366.10">
    <property type="entry name" value="Malonyl-Coenzyme A Acyl Carrier Protein, domain 2"/>
    <property type="match status" value="1"/>
</dbReference>
<evidence type="ECO:0000256" key="2">
    <source>
        <dbReference type="ARBA" id="ARBA00022553"/>
    </source>
</evidence>
<dbReference type="InterPro" id="IPR001227">
    <property type="entry name" value="Ac_transferase_dom_sf"/>
</dbReference>
<dbReference type="InterPro" id="IPR016036">
    <property type="entry name" value="Malonyl_transacylase_ACP-bd"/>
</dbReference>
<dbReference type="InterPro" id="IPR020841">
    <property type="entry name" value="PKS_Beta-ketoAc_synthase_dom"/>
</dbReference>
<dbReference type="Pfam" id="PF00109">
    <property type="entry name" value="ketoacyl-synt"/>
    <property type="match status" value="1"/>
</dbReference>
<accession>A0ABX2F8C6</accession>
<dbReference type="InterPro" id="IPR018201">
    <property type="entry name" value="Ketoacyl_synth_AS"/>
</dbReference>
<dbReference type="InterPro" id="IPR014043">
    <property type="entry name" value="Acyl_transferase_dom"/>
</dbReference>
<dbReference type="PANTHER" id="PTHR43775:SF51">
    <property type="entry name" value="INACTIVE PHENOLPHTHIOCEROL SYNTHESIS POLYKETIDE SYNTHASE TYPE I PKS1-RELATED"/>
    <property type="match status" value="1"/>
</dbReference>
<dbReference type="Proteomes" id="UP000763557">
    <property type="component" value="Unassembled WGS sequence"/>
</dbReference>
<dbReference type="InterPro" id="IPR014030">
    <property type="entry name" value="Ketoacyl_synth_N"/>
</dbReference>
<evidence type="ECO:0000256" key="3">
    <source>
        <dbReference type="ARBA" id="ARBA00022679"/>
    </source>
</evidence>
<organism evidence="6 7">
    <name type="scientific">Kibdelosporangium persicum</name>
    <dbReference type="NCBI Taxonomy" id="2698649"/>
    <lineage>
        <taxon>Bacteria</taxon>
        <taxon>Bacillati</taxon>
        <taxon>Actinomycetota</taxon>
        <taxon>Actinomycetes</taxon>
        <taxon>Pseudonocardiales</taxon>
        <taxon>Pseudonocardiaceae</taxon>
        <taxon>Kibdelosporangium</taxon>
    </lineage>
</organism>
<dbReference type="InterPro" id="IPR049551">
    <property type="entry name" value="PKS_DH_C"/>
</dbReference>
<dbReference type="SUPFAM" id="SSF53901">
    <property type="entry name" value="Thiolase-like"/>
    <property type="match status" value="1"/>
</dbReference>
<dbReference type="SMART" id="SM00825">
    <property type="entry name" value="PKS_KS"/>
    <property type="match status" value="1"/>
</dbReference>
<dbReference type="InterPro" id="IPR037143">
    <property type="entry name" value="4-PPantetheinyl_Trfase_dom_sf"/>
</dbReference>
<dbReference type="SUPFAM" id="SSF55048">
    <property type="entry name" value="Probable ACP-binding domain of malonyl-CoA ACP transacylase"/>
    <property type="match status" value="1"/>
</dbReference>
<dbReference type="Pfam" id="PF02801">
    <property type="entry name" value="Ketoacyl-synt_C"/>
    <property type="match status" value="1"/>
</dbReference>
<name>A0ABX2F8C6_9PSEU</name>
<dbReference type="InterPro" id="IPR014031">
    <property type="entry name" value="Ketoacyl_synth_C"/>
</dbReference>
<proteinExistence type="predicted"/>
<dbReference type="InterPro" id="IPR042104">
    <property type="entry name" value="PKS_dehydratase_sf"/>
</dbReference>
<keyword evidence="4" id="KW-0012">Acyltransferase</keyword>
<evidence type="ECO:0000313" key="7">
    <source>
        <dbReference type="Proteomes" id="UP000763557"/>
    </source>
</evidence>
<comment type="caution">
    <text evidence="6">The sequence shown here is derived from an EMBL/GenBank/DDBJ whole genome shotgun (WGS) entry which is preliminary data.</text>
</comment>
<dbReference type="Pfam" id="PF14765">
    <property type="entry name" value="PS-DH"/>
    <property type="match status" value="1"/>
</dbReference>
<keyword evidence="7" id="KW-1185">Reference proteome</keyword>
<protein>
    <submittedName>
        <fullName evidence="6">Modular polyketide synthase</fullName>
    </submittedName>
</protein>
<dbReference type="CDD" id="cd00833">
    <property type="entry name" value="PKS"/>
    <property type="match status" value="1"/>
</dbReference>
<dbReference type="InterPro" id="IPR032821">
    <property type="entry name" value="PKS_assoc"/>
</dbReference>
<sequence>MRPVDVAIVGMGALFPGAGDVPAFWHNIVGSVDAIGTIPAQRWDPDVYYDPAGTPASDRFYCRRGGFLDEQATFDPAGFGIMPSTVDAAEPDQLLALGVAAEAIADAGGEQALPDRAKVGVVVGRGGYLTPGCARLDQRVQIGQLISAVKDLMPGVDTAALRDALRDALRERLGPDQPEASIGLVPNLAASRIANRFDLLGPAYTVDAACASGLVAVEHAVRELVSGRCDAMLAGAVHVSHHPTLWSVFTQLRALSPTEQIRPFDRDADGTLLSEGVGMVLLKRAQDAVADGDRIYAVIRGAGTASDGRATSMMTPNPDGQLLAVRRAWQEAGLRPGDGLGLIEAHGTATPAGDAAELATVIKAFGAAGAQVGIGTVKSMIGHAMPAAGMAGLIKAALAVHHATLPPTLHIDDPHPALAGTRFAPVLRPGTWEGVRRAGVNAFGFGGINAHVVLEQADDSAAVQANLLAPVLLLAADSPEELERDLLADDADLLSRAARRTRPEDKPCRLAIWQPDARRLKLARQVVARGKKWTGRHDIWFSPTPLLTRRDQIAFLFPGFEQRGTAELAGEQSVVEHALALLGAGRRQAHKLRAAGIVPSVMAGHSMGEWTAMIVAGIYPTIDEFVESLRPGMVAVADVVYAALGCSAGKAQEVLDELAVDVVVSHDNCPHQSVICGPANDLAKAMERLTGNGVLAQVMPFRTGFHTPALAPHLEAARATVHALAVHSPSIPVWSATSLAPMPDDPAAIRELVLRHLVEPVRFRPLLRRLHDHGIRAFVQVGPGSLPGFVEDTLSGEEFVAVAGDSEHRAAAALWAFGHDRGSKGRRLSLGLTPLRLDPITVDQPALVDTTTPVGAALSAVLAETTAVAREVANALTAPQPTEVELTRVFSLRTMPHLIDHSVFPQPEGWHDPSDGFPIVPITGLVEVIKDATRAVVPSGALTAVESVKAMRWLEVEPAQEVRITAGPDGDRVRVRVGDFAEGLVRFDAAYPKPEDRTYPPLRAPRPAPVKASELYDAGWMFHGPRFAGVSEITTLAENGITGVLTVLPAPGALLDCAGQLIGHWMQVSRNVDQTVLPTGIGAVRYYGPDPEPGTRIACHAWIREVTAEFMRADAELRTEDGGLWCRIDGWTTRRFTTDDRIWQVKLRPGHNTLAEPQDGGWVLVTEKWADDSAARELMARRYLTADERAGYNLLDLRTRRQWLLRRIAAKDAVRRWLWNRGAGAIFPAELTVADNGTEVQVRGAFATPRVSVAHCADPGKPSAPGCAVAVAGEADVVIGIRPGATAPPGATVVTDQGTSYVVEVKRTGVRHV</sequence>
<dbReference type="SMART" id="SM00827">
    <property type="entry name" value="PKS_AT"/>
    <property type="match status" value="1"/>
</dbReference>
<gene>
    <name evidence="6" type="ORF">GC106_48390</name>
</gene>
<reference evidence="6 7" key="1">
    <citation type="submission" date="2020-01" db="EMBL/GenBank/DDBJ databases">
        <title>Kibdelosporangium persica a novel Actinomycetes from a hot desert in Iran.</title>
        <authorList>
            <person name="Safaei N."/>
            <person name="Zaburannyi N."/>
            <person name="Mueller R."/>
            <person name="Wink J."/>
        </authorList>
    </citation>
    <scope>NUCLEOTIDE SEQUENCE [LARGE SCALE GENOMIC DNA]</scope>
    <source>
        <strain evidence="6 7">4NS15</strain>
    </source>
</reference>
<feature type="domain" description="Ketosynthase family 3 (KS3)" evidence="5">
    <location>
        <begin position="3"/>
        <end position="456"/>
    </location>
</feature>
<dbReference type="EMBL" id="JAAATY010000015">
    <property type="protein sequence ID" value="NRN67599.1"/>
    <property type="molecule type" value="Genomic_DNA"/>
</dbReference>
<dbReference type="SUPFAM" id="SSF56214">
    <property type="entry name" value="4'-phosphopantetheinyl transferase"/>
    <property type="match status" value="1"/>
</dbReference>
<evidence type="ECO:0000259" key="5">
    <source>
        <dbReference type="PROSITE" id="PS52004"/>
    </source>
</evidence>
<keyword evidence="1" id="KW-0596">Phosphopantetheine</keyword>
<dbReference type="Pfam" id="PF00698">
    <property type="entry name" value="Acyl_transf_1"/>
    <property type="match status" value="1"/>
</dbReference>
<evidence type="ECO:0000256" key="1">
    <source>
        <dbReference type="ARBA" id="ARBA00022450"/>
    </source>
</evidence>
<dbReference type="PANTHER" id="PTHR43775">
    <property type="entry name" value="FATTY ACID SYNTHASE"/>
    <property type="match status" value="1"/>
</dbReference>
<dbReference type="InterPro" id="IPR050091">
    <property type="entry name" value="PKS_NRPS_Biosynth_Enz"/>
</dbReference>
<dbReference type="Gene3D" id="3.10.129.110">
    <property type="entry name" value="Polyketide synthase dehydratase"/>
    <property type="match status" value="1"/>
</dbReference>
<evidence type="ECO:0000313" key="6">
    <source>
        <dbReference type="EMBL" id="NRN67599.1"/>
    </source>
</evidence>
<keyword evidence="2" id="KW-0597">Phosphoprotein</keyword>
<keyword evidence="3" id="KW-0808">Transferase</keyword>
<dbReference type="Pfam" id="PF16197">
    <property type="entry name" value="KAsynt_C_assoc"/>
    <property type="match status" value="1"/>
</dbReference>
<dbReference type="RefSeq" id="WP_173135731.1">
    <property type="nucleotide sequence ID" value="NZ_CBCSGW010000001.1"/>
</dbReference>